<protein>
    <submittedName>
        <fullName evidence="3">Transposase_23 domain-containing protein</fullName>
    </submittedName>
</protein>
<reference evidence="1 2" key="2">
    <citation type="submission" date="2018-11" db="EMBL/GenBank/DDBJ databases">
        <authorList>
            <consortium name="Pathogen Informatics"/>
        </authorList>
    </citation>
    <scope>NUCLEOTIDE SEQUENCE [LARGE SCALE GENOMIC DNA]</scope>
</reference>
<accession>A0A0R3TFE2</accession>
<name>A0A0R3TFE2_RODNA</name>
<dbReference type="EMBL" id="UZAE01005403">
    <property type="protein sequence ID" value="VDO01639.1"/>
    <property type="molecule type" value="Genomic_DNA"/>
</dbReference>
<evidence type="ECO:0000313" key="1">
    <source>
        <dbReference type="EMBL" id="VDO01639.1"/>
    </source>
</evidence>
<gene>
    <name evidence="1" type="ORF">HNAJ_LOCUS5779</name>
</gene>
<organism evidence="3">
    <name type="scientific">Rodentolepis nana</name>
    <name type="common">Dwarf tapeworm</name>
    <name type="synonym">Hymenolepis nana</name>
    <dbReference type="NCBI Taxonomy" id="102285"/>
    <lineage>
        <taxon>Eukaryota</taxon>
        <taxon>Metazoa</taxon>
        <taxon>Spiralia</taxon>
        <taxon>Lophotrochozoa</taxon>
        <taxon>Platyhelminthes</taxon>
        <taxon>Cestoda</taxon>
        <taxon>Eucestoda</taxon>
        <taxon>Cyclophyllidea</taxon>
        <taxon>Hymenolepididae</taxon>
        <taxon>Rodentolepis</taxon>
    </lineage>
</organism>
<reference evidence="3" key="1">
    <citation type="submission" date="2017-02" db="UniProtKB">
        <authorList>
            <consortium name="WormBaseParasite"/>
        </authorList>
    </citation>
    <scope>IDENTIFICATION</scope>
</reference>
<dbReference type="Proteomes" id="UP000278807">
    <property type="component" value="Unassembled WGS sequence"/>
</dbReference>
<proteinExistence type="predicted"/>
<keyword evidence="2" id="KW-1185">Reference proteome</keyword>
<dbReference type="AlphaFoldDB" id="A0A0R3TFE2"/>
<dbReference type="WBParaSite" id="HNAJ_0000578301-mRNA-1">
    <property type="protein sequence ID" value="HNAJ_0000578301-mRNA-1"/>
    <property type="gene ID" value="HNAJ_0000578301"/>
</dbReference>
<sequence length="186" mass="20310">MHGKVIGLHMSKQFVDGIGPVRGGEISKLSNGFDSWPKSKLSNGFDSWPFGYVVECHSKLSNGFDSWPVGNRVSNGFDSWPKSKTQQRLRFLASRRQSSLNSATASILGNRVSRVCRRVPLSTVSLVRSLNSATASILGQALSSLHLEVLNSLPVGYVGECHCFSFVRALISLHIEVGLSYKFVAP</sequence>
<evidence type="ECO:0000313" key="3">
    <source>
        <dbReference type="WBParaSite" id="HNAJ_0000578301-mRNA-1"/>
    </source>
</evidence>
<evidence type="ECO:0000313" key="2">
    <source>
        <dbReference type="Proteomes" id="UP000278807"/>
    </source>
</evidence>